<dbReference type="Proteomes" id="UP001314170">
    <property type="component" value="Unassembled WGS sequence"/>
</dbReference>
<keyword evidence="3" id="KW-1185">Reference proteome</keyword>
<organism evidence="2 3">
    <name type="scientific">Dovyalis caffra</name>
    <dbReference type="NCBI Taxonomy" id="77055"/>
    <lineage>
        <taxon>Eukaryota</taxon>
        <taxon>Viridiplantae</taxon>
        <taxon>Streptophyta</taxon>
        <taxon>Embryophyta</taxon>
        <taxon>Tracheophyta</taxon>
        <taxon>Spermatophyta</taxon>
        <taxon>Magnoliopsida</taxon>
        <taxon>eudicotyledons</taxon>
        <taxon>Gunneridae</taxon>
        <taxon>Pentapetalae</taxon>
        <taxon>rosids</taxon>
        <taxon>fabids</taxon>
        <taxon>Malpighiales</taxon>
        <taxon>Salicaceae</taxon>
        <taxon>Flacourtieae</taxon>
        <taxon>Dovyalis</taxon>
    </lineage>
</organism>
<feature type="region of interest" description="Disordered" evidence="1">
    <location>
        <begin position="78"/>
        <end position="108"/>
    </location>
</feature>
<sequence length="108" mass="12287">MKEEEKKLLGKQIDVGVDSNDNEPISSLFKLKRLRNLKKVKVVLEKVEVREDKLVVEKEDLGGMDDTLTSFMKKLKGPKKDLGSIQKEVSKPQDNHPESSQFPSHLSK</sequence>
<name>A0AAV1R0P5_9ROSI</name>
<feature type="compositionally biased region" description="Polar residues" evidence="1">
    <location>
        <begin position="98"/>
        <end position="108"/>
    </location>
</feature>
<accession>A0AAV1R0P5</accession>
<proteinExistence type="predicted"/>
<protein>
    <submittedName>
        <fullName evidence="2">Uncharacterized protein</fullName>
    </submittedName>
</protein>
<evidence type="ECO:0000256" key="1">
    <source>
        <dbReference type="SAM" id="MobiDB-lite"/>
    </source>
</evidence>
<gene>
    <name evidence="2" type="ORF">DCAF_LOCUS4994</name>
</gene>
<comment type="caution">
    <text evidence="2">The sequence shown here is derived from an EMBL/GenBank/DDBJ whole genome shotgun (WGS) entry which is preliminary data.</text>
</comment>
<dbReference type="AlphaFoldDB" id="A0AAV1R0P5"/>
<evidence type="ECO:0000313" key="2">
    <source>
        <dbReference type="EMBL" id="CAK7327286.1"/>
    </source>
</evidence>
<reference evidence="2 3" key="1">
    <citation type="submission" date="2024-01" db="EMBL/GenBank/DDBJ databases">
        <authorList>
            <person name="Waweru B."/>
        </authorList>
    </citation>
    <scope>NUCLEOTIDE SEQUENCE [LARGE SCALE GENOMIC DNA]</scope>
</reference>
<feature type="compositionally biased region" description="Basic and acidic residues" evidence="1">
    <location>
        <begin position="78"/>
        <end position="97"/>
    </location>
</feature>
<evidence type="ECO:0000313" key="3">
    <source>
        <dbReference type="Proteomes" id="UP001314170"/>
    </source>
</evidence>
<dbReference type="EMBL" id="CAWUPB010000851">
    <property type="protein sequence ID" value="CAK7327286.1"/>
    <property type="molecule type" value="Genomic_DNA"/>
</dbReference>